<evidence type="ECO:0000313" key="3">
    <source>
        <dbReference type="EMBL" id="WPG99316.1"/>
    </source>
</evidence>
<proteinExistence type="predicted"/>
<name>A0AAQ3M1P9_9PEZI</name>
<keyword evidence="4" id="KW-1185">Reference proteome</keyword>
<evidence type="ECO:0000313" key="4">
    <source>
        <dbReference type="Proteomes" id="UP001303373"/>
    </source>
</evidence>
<organism evidence="3 4">
    <name type="scientific">Acrodontium crateriforme</name>
    <dbReference type="NCBI Taxonomy" id="150365"/>
    <lineage>
        <taxon>Eukaryota</taxon>
        <taxon>Fungi</taxon>
        <taxon>Dikarya</taxon>
        <taxon>Ascomycota</taxon>
        <taxon>Pezizomycotina</taxon>
        <taxon>Dothideomycetes</taxon>
        <taxon>Dothideomycetidae</taxon>
        <taxon>Mycosphaerellales</taxon>
        <taxon>Teratosphaeriaceae</taxon>
        <taxon>Acrodontium</taxon>
    </lineage>
</organism>
<feature type="region of interest" description="Disordered" evidence="1">
    <location>
        <begin position="291"/>
        <end position="313"/>
    </location>
</feature>
<feature type="domain" description="DUF7918" evidence="2">
    <location>
        <begin position="8"/>
        <end position="227"/>
    </location>
</feature>
<dbReference type="PANTHER" id="PTHR36223">
    <property type="entry name" value="BETA-LACTAMASE-TYPE TRANSPEPTIDASE FOLD DOMAIN CONTAINING PROTEIN"/>
    <property type="match status" value="1"/>
</dbReference>
<dbReference type="InterPro" id="IPR057678">
    <property type="entry name" value="DUF7918"/>
</dbReference>
<dbReference type="AlphaFoldDB" id="A0AAQ3M1P9"/>
<dbReference type="Proteomes" id="UP001303373">
    <property type="component" value="Chromosome 3"/>
</dbReference>
<dbReference type="PANTHER" id="PTHR36223:SF1">
    <property type="entry name" value="TRANSCRIPTION ELONGATION FACTOR EAF N-TERMINAL DOMAIN-CONTAINING PROTEIN"/>
    <property type="match status" value="1"/>
</dbReference>
<protein>
    <recommendedName>
        <fullName evidence="2">DUF7918 domain-containing protein</fullName>
    </recommendedName>
</protein>
<dbReference type="Pfam" id="PF25534">
    <property type="entry name" value="DUF7918"/>
    <property type="match status" value="1"/>
</dbReference>
<accession>A0AAQ3M1P9</accession>
<gene>
    <name evidence="3" type="ORF">R9X50_00212900</name>
</gene>
<dbReference type="EMBL" id="CP138582">
    <property type="protein sequence ID" value="WPG99316.1"/>
    <property type="molecule type" value="Genomic_DNA"/>
</dbReference>
<evidence type="ECO:0000259" key="2">
    <source>
        <dbReference type="Pfam" id="PF25534"/>
    </source>
</evidence>
<reference evidence="3 4" key="1">
    <citation type="submission" date="2023-11" db="EMBL/GenBank/DDBJ databases">
        <title>An acidophilic fungus is an integral part of prey digestion in a carnivorous sundew plant.</title>
        <authorList>
            <person name="Tsai I.J."/>
        </authorList>
    </citation>
    <scope>NUCLEOTIDE SEQUENCE [LARGE SCALE GENOMIC DNA]</scope>
    <source>
        <strain evidence="3">169a</strain>
    </source>
</reference>
<sequence>MRVDSIPGLAVTIRMNDGDDLPEIPDVENEPQANRAACYIEAVAGANFSIHVVPRSDFHAPEPSLDYLSCYVKLDGKRMSIQNSVGAPYASVIRGIEDDTNGVRAVRKFQFGALSTTDDVNDASERQADDLKGLGQIEIVCIWTRPGRESSTVSSHYAPVGPIIHEKALKGRAISNRVIFGQPEIQGGQPLRSCFPLFPYGYVPIAGFRFKYRSRKDLHDEHIIPRSPTLVPLEDRDPETLTLEEGRELARLLRAQRDQAPEAHRNEERPVRREKRTNVVIDLDAVDDETPLIVNSESSQNKRPRTALKNQST</sequence>
<evidence type="ECO:0000256" key="1">
    <source>
        <dbReference type="SAM" id="MobiDB-lite"/>
    </source>
</evidence>